<evidence type="ECO:0000256" key="2">
    <source>
        <dbReference type="ARBA" id="ARBA00011901"/>
    </source>
</evidence>
<dbReference type="EMBL" id="CP069450">
    <property type="protein sequence ID" value="QRO49563.1"/>
    <property type="molecule type" value="Genomic_DNA"/>
</dbReference>
<dbReference type="Gene3D" id="3.40.630.40">
    <property type="entry name" value="Zn-dependent exopeptidases"/>
    <property type="match status" value="1"/>
</dbReference>
<dbReference type="GO" id="GO:0030288">
    <property type="term" value="C:outer membrane-bounded periplasmic space"/>
    <property type="evidence" value="ECO:0007669"/>
    <property type="project" value="TreeGrafter"/>
</dbReference>
<dbReference type="Pfam" id="PF01520">
    <property type="entry name" value="Amidase_3"/>
    <property type="match status" value="1"/>
</dbReference>
<dbReference type="SUPFAM" id="SSF53187">
    <property type="entry name" value="Zn-dependent exopeptidases"/>
    <property type="match status" value="1"/>
</dbReference>
<dbReference type="FunFam" id="3.40.630.40:FF:000005">
    <property type="entry name" value="N-acetylmuramoyl-L-alanine amidase (AmiA)"/>
    <property type="match status" value="1"/>
</dbReference>
<dbReference type="Proteomes" id="UP000283589">
    <property type="component" value="Unassembled WGS sequence"/>
</dbReference>
<dbReference type="Proteomes" id="UP000286063">
    <property type="component" value="Unassembled WGS sequence"/>
</dbReference>
<dbReference type="PANTHER" id="PTHR30404:SF0">
    <property type="entry name" value="N-ACETYLMURAMOYL-L-ALANINE AMIDASE AMIC"/>
    <property type="match status" value="1"/>
</dbReference>
<sequence>MINQCRFICFLLVIFLLEGSNSLIAQEALGKINCICIDAGHGGKDPGAISGKLREKDITLAIALKLGKMVKSAYPDLKVVYTRSKDVAVDLRERGRIANKAKAQLFISIHVNKFSKSSVRGVETYVLGLHKSEASFQVAMKENEAIHYEEDYSVKYDGFDPKKAESYIMFNFLKNSHLKNSMEFAAPIQKELIARTRMPDREVRQAGFIVLMDVGMPAVLIETGFISNPNDQKILTSESGQTNIARAIFTAFQAYKNNVERNSVVLTGGQDEQKVIQKQTPQVQKQNQKTSTVEKKEVEKSVTVSGKNDLFYAIQVASSKTQIKDLRYLKLKDKVEELKGTDRYRYYVKKTSSYEKALEFQQEVRKTVRDCFIIAVYKGKQITVVEARKLEQKK</sequence>
<dbReference type="STRING" id="1121130.GCA_000519105_02506"/>
<evidence type="ECO:0000313" key="8">
    <source>
        <dbReference type="Proteomes" id="UP000283589"/>
    </source>
</evidence>
<keyword evidence="3" id="KW-0378">Hydrolase</keyword>
<gene>
    <name evidence="6" type="ORF">DWW18_13695</name>
    <name evidence="7" type="ORF">DXA50_09260</name>
    <name evidence="5" type="ORF">I6J59_16920</name>
</gene>
<proteinExistence type="predicted"/>
<feature type="domain" description="MurNAc-LAA" evidence="4">
    <location>
        <begin position="95"/>
        <end position="253"/>
    </location>
</feature>
<dbReference type="GO" id="GO:0009253">
    <property type="term" value="P:peptidoglycan catabolic process"/>
    <property type="evidence" value="ECO:0007669"/>
    <property type="project" value="InterPro"/>
</dbReference>
<comment type="catalytic activity">
    <reaction evidence="1">
        <text>Hydrolyzes the link between N-acetylmuramoyl residues and L-amino acid residues in certain cell-wall glycopeptides.</text>
        <dbReference type="EC" id="3.5.1.28"/>
    </reaction>
</comment>
<dbReference type="AlphaFoldDB" id="A0A412WXU9"/>
<organism evidence="6 8">
    <name type="scientific">Butyricimonas virosa</name>
    <dbReference type="NCBI Taxonomy" id="544645"/>
    <lineage>
        <taxon>Bacteria</taxon>
        <taxon>Pseudomonadati</taxon>
        <taxon>Bacteroidota</taxon>
        <taxon>Bacteroidia</taxon>
        <taxon>Bacteroidales</taxon>
        <taxon>Odoribacteraceae</taxon>
        <taxon>Butyricimonas</taxon>
    </lineage>
</organism>
<evidence type="ECO:0000313" key="10">
    <source>
        <dbReference type="Proteomes" id="UP000654720"/>
    </source>
</evidence>
<dbReference type="EMBL" id="QRZA01000020">
    <property type="protein sequence ID" value="RGV32469.1"/>
    <property type="molecule type" value="Genomic_DNA"/>
</dbReference>
<dbReference type="RefSeq" id="WP_027203078.1">
    <property type="nucleotide sequence ID" value="NZ_CAJUBB010000016.1"/>
</dbReference>
<evidence type="ECO:0000313" key="5">
    <source>
        <dbReference type="EMBL" id="QRO49563.1"/>
    </source>
</evidence>
<evidence type="ECO:0000256" key="3">
    <source>
        <dbReference type="ARBA" id="ARBA00022801"/>
    </source>
</evidence>
<dbReference type="EMBL" id="QSCR01000014">
    <property type="protein sequence ID" value="RGY17804.1"/>
    <property type="molecule type" value="Genomic_DNA"/>
</dbReference>
<dbReference type="GO" id="GO:0008745">
    <property type="term" value="F:N-acetylmuramoyl-L-alanine amidase activity"/>
    <property type="evidence" value="ECO:0007669"/>
    <property type="project" value="UniProtKB-EC"/>
</dbReference>
<dbReference type="CDD" id="cd02696">
    <property type="entry name" value="MurNAc-LAA"/>
    <property type="match status" value="1"/>
</dbReference>
<name>A0A412WXU9_9BACT</name>
<dbReference type="InterPro" id="IPR002508">
    <property type="entry name" value="MurNAc-LAA_cat"/>
</dbReference>
<evidence type="ECO:0000256" key="1">
    <source>
        <dbReference type="ARBA" id="ARBA00001561"/>
    </source>
</evidence>
<evidence type="ECO:0000313" key="6">
    <source>
        <dbReference type="EMBL" id="RGV32469.1"/>
    </source>
</evidence>
<evidence type="ECO:0000259" key="4">
    <source>
        <dbReference type="SMART" id="SM00646"/>
    </source>
</evidence>
<reference evidence="8 9" key="1">
    <citation type="submission" date="2018-08" db="EMBL/GenBank/DDBJ databases">
        <title>A genome reference for cultivated species of the human gut microbiota.</title>
        <authorList>
            <person name="Zou Y."/>
            <person name="Xue W."/>
            <person name="Luo G."/>
        </authorList>
    </citation>
    <scope>NUCLEOTIDE SEQUENCE [LARGE SCALE GENOMIC DNA]</scope>
    <source>
        <strain evidence="6 8">AF14-49</strain>
        <strain evidence="7 9">OF02-7</strain>
    </source>
</reference>
<reference evidence="5 10" key="2">
    <citation type="submission" date="2021-02" db="EMBL/GenBank/DDBJ databases">
        <title>FDA dAtabase for Regulatory Grade micrObial Sequences (FDA-ARGOS): Supporting development and validation of Infectious Disease Dx tests.</title>
        <authorList>
            <person name="Carlson P."/>
            <person name="Fischbach M."/>
            <person name="Hastie J."/>
            <person name="Bilen M."/>
            <person name="Cheng A."/>
            <person name="Tallon L."/>
            <person name="Sadzewicz L."/>
            <person name="Zhao X."/>
            <person name="Boylan J."/>
            <person name="Ott S."/>
            <person name="Bowen H."/>
            <person name="Vavikolanu K."/>
            <person name="Mehta A."/>
            <person name="Aluvathingal J."/>
            <person name="Nadendla S."/>
            <person name="Yan Y."/>
            <person name="Sichtig H."/>
        </authorList>
    </citation>
    <scope>NUCLEOTIDE SEQUENCE [LARGE SCALE GENOMIC DNA]</scope>
    <source>
        <strain evidence="5 10">FDAARGOS_1229</strain>
    </source>
</reference>
<dbReference type="Proteomes" id="UP000654720">
    <property type="component" value="Chromosome"/>
</dbReference>
<dbReference type="OrthoDB" id="9806267at2"/>
<evidence type="ECO:0000313" key="7">
    <source>
        <dbReference type="EMBL" id="RGY17804.1"/>
    </source>
</evidence>
<accession>A0A412WXU9</accession>
<evidence type="ECO:0000313" key="9">
    <source>
        <dbReference type="Proteomes" id="UP000286063"/>
    </source>
</evidence>
<dbReference type="GeneID" id="93097737"/>
<dbReference type="EC" id="3.5.1.28" evidence="2"/>
<dbReference type="SMART" id="SM00646">
    <property type="entry name" value="Ami_3"/>
    <property type="match status" value="1"/>
</dbReference>
<keyword evidence="10" id="KW-1185">Reference proteome</keyword>
<dbReference type="InterPro" id="IPR050695">
    <property type="entry name" value="N-acetylmuramoyl_amidase_3"/>
</dbReference>
<protein>
    <recommendedName>
        <fullName evidence="2">N-acetylmuramoyl-L-alanine amidase</fullName>
        <ecNumber evidence="2">3.5.1.28</ecNumber>
    </recommendedName>
</protein>
<dbReference type="PANTHER" id="PTHR30404">
    <property type="entry name" value="N-ACETYLMURAMOYL-L-ALANINE AMIDASE"/>
    <property type="match status" value="1"/>
</dbReference>